<dbReference type="InterPro" id="IPR037873">
    <property type="entry name" value="BamE-like"/>
</dbReference>
<keyword evidence="6" id="KW-1185">Reference proteome</keyword>
<keyword evidence="2" id="KW-0472">Membrane</keyword>
<sequence>MGSPETRWWKVALFAALGWLLAGCDEQRIDKLEEGVATEADVRRQFGEPDRVREEPDGSRTLEYPRQPAGRQNYLITIGPDGRMSALRQVLSARYFEMVQPGMAQQAVRDLLGRPAKRVPYRLSQTEVWDWRYLDGQQEKLFSVTFDAEGKVKSVARIDEVPGERY</sequence>
<dbReference type="Proteomes" id="UP001293718">
    <property type="component" value="Unassembled WGS sequence"/>
</dbReference>
<accession>A0ABU5IEW8</accession>
<evidence type="ECO:0000313" key="5">
    <source>
        <dbReference type="EMBL" id="MDZ5457654.1"/>
    </source>
</evidence>
<feature type="region of interest" description="Disordered" evidence="3">
    <location>
        <begin position="43"/>
        <end position="65"/>
    </location>
</feature>
<dbReference type="InterPro" id="IPR007450">
    <property type="entry name" value="BamE_dom"/>
</dbReference>
<organism evidence="5 6">
    <name type="scientific">Azohydromonas lata</name>
    <dbReference type="NCBI Taxonomy" id="45677"/>
    <lineage>
        <taxon>Bacteria</taxon>
        <taxon>Pseudomonadati</taxon>
        <taxon>Pseudomonadota</taxon>
        <taxon>Betaproteobacteria</taxon>
        <taxon>Burkholderiales</taxon>
        <taxon>Sphaerotilaceae</taxon>
        <taxon>Azohydromonas</taxon>
    </lineage>
</organism>
<name>A0ABU5IEW8_9BURK</name>
<feature type="domain" description="Outer membrane protein assembly factor BamE" evidence="4">
    <location>
        <begin position="97"/>
        <end position="154"/>
    </location>
</feature>
<dbReference type="EMBL" id="JAXOJX010000021">
    <property type="protein sequence ID" value="MDZ5457654.1"/>
    <property type="molecule type" value="Genomic_DNA"/>
</dbReference>
<reference evidence="5 6" key="1">
    <citation type="submission" date="2023-11" db="EMBL/GenBank/DDBJ databases">
        <title>Draft genome of Azohydromonas lata strain H1 (DSM1123), a polyhydroxyalkanoate producer.</title>
        <authorList>
            <person name="Traversa D."/>
            <person name="D'Addabbo P."/>
            <person name="Pazzani C."/>
            <person name="Manzari C."/>
            <person name="Chiara M."/>
            <person name="Scrascia M."/>
        </authorList>
    </citation>
    <scope>NUCLEOTIDE SEQUENCE [LARGE SCALE GENOMIC DNA]</scope>
    <source>
        <strain evidence="5 6">H1</strain>
    </source>
</reference>
<evidence type="ECO:0000256" key="3">
    <source>
        <dbReference type="SAM" id="MobiDB-lite"/>
    </source>
</evidence>
<evidence type="ECO:0000259" key="4">
    <source>
        <dbReference type="Pfam" id="PF04355"/>
    </source>
</evidence>
<keyword evidence="1" id="KW-0732">Signal</keyword>
<dbReference type="Gene3D" id="3.30.1450.10">
    <property type="match status" value="1"/>
</dbReference>
<comment type="caution">
    <text evidence="5">The sequence shown here is derived from an EMBL/GenBank/DDBJ whole genome shotgun (WGS) entry which is preliminary data.</text>
</comment>
<dbReference type="RefSeq" id="WP_322465917.1">
    <property type="nucleotide sequence ID" value="NZ_JAXOJX010000021.1"/>
</dbReference>
<feature type="compositionally biased region" description="Basic and acidic residues" evidence="3">
    <location>
        <begin position="43"/>
        <end position="60"/>
    </location>
</feature>
<dbReference type="PROSITE" id="PS51257">
    <property type="entry name" value="PROKAR_LIPOPROTEIN"/>
    <property type="match status" value="1"/>
</dbReference>
<evidence type="ECO:0000313" key="6">
    <source>
        <dbReference type="Proteomes" id="UP001293718"/>
    </source>
</evidence>
<gene>
    <name evidence="5" type="primary">bamE</name>
    <name evidence="5" type="ORF">SM757_13825</name>
</gene>
<evidence type="ECO:0000256" key="2">
    <source>
        <dbReference type="ARBA" id="ARBA00023136"/>
    </source>
</evidence>
<proteinExistence type="predicted"/>
<evidence type="ECO:0000256" key="1">
    <source>
        <dbReference type="ARBA" id="ARBA00022729"/>
    </source>
</evidence>
<dbReference type="Pfam" id="PF04355">
    <property type="entry name" value="BamE"/>
    <property type="match status" value="1"/>
</dbReference>
<protein>
    <submittedName>
        <fullName evidence="5">Outer membrane protein assembly factor BamE</fullName>
    </submittedName>
</protein>